<dbReference type="GO" id="GO:0016787">
    <property type="term" value="F:hydrolase activity"/>
    <property type="evidence" value="ECO:0007669"/>
    <property type="project" value="UniProtKB-KW"/>
</dbReference>
<keyword evidence="1" id="KW-0732">Signal</keyword>
<dbReference type="Gene3D" id="3.40.50.1820">
    <property type="entry name" value="alpha/beta hydrolase"/>
    <property type="match status" value="1"/>
</dbReference>
<dbReference type="PANTHER" id="PTHR37017:SF11">
    <property type="entry name" value="ESTERASE_LIPASE_THIOESTERASE DOMAIN-CONTAINING PROTEIN"/>
    <property type="match status" value="1"/>
</dbReference>
<dbReference type="InterPro" id="IPR052897">
    <property type="entry name" value="Sec-Metab_Biosynth_Hydrolase"/>
</dbReference>
<dbReference type="AlphaFoldDB" id="A0A7X5UCG1"/>
<reference evidence="3 4" key="1">
    <citation type="submission" date="2020-03" db="EMBL/GenBank/DDBJ databases">
        <authorList>
            <person name="Lai Q."/>
        </authorList>
    </citation>
    <scope>NUCLEOTIDE SEQUENCE [LARGE SCALE GENOMIC DNA]</scope>
    <source>
        <strain evidence="3 4">CCUG 25036</strain>
    </source>
</reference>
<feature type="domain" description="AB hydrolase-1" evidence="2">
    <location>
        <begin position="35"/>
        <end position="246"/>
    </location>
</feature>
<protein>
    <submittedName>
        <fullName evidence="3">Alpha/beta hydrolase</fullName>
    </submittedName>
</protein>
<dbReference type="InterPro" id="IPR029058">
    <property type="entry name" value="AB_hydrolase_fold"/>
</dbReference>
<name>A0A7X5UCG1_9GAMM</name>
<evidence type="ECO:0000259" key="2">
    <source>
        <dbReference type="Pfam" id="PF12697"/>
    </source>
</evidence>
<dbReference type="RefSeq" id="WP_166950248.1">
    <property type="nucleotide sequence ID" value="NZ_JAARLZ010000009.1"/>
</dbReference>
<dbReference type="PANTHER" id="PTHR37017">
    <property type="entry name" value="AB HYDROLASE-1 DOMAIN-CONTAINING PROTEIN-RELATED"/>
    <property type="match status" value="1"/>
</dbReference>
<dbReference type="EMBL" id="JAARLZ010000009">
    <property type="protein sequence ID" value="NII07946.1"/>
    <property type="molecule type" value="Genomic_DNA"/>
</dbReference>
<evidence type="ECO:0000313" key="3">
    <source>
        <dbReference type="EMBL" id="NII07946.1"/>
    </source>
</evidence>
<dbReference type="SUPFAM" id="SSF53474">
    <property type="entry name" value="alpha/beta-Hydrolases"/>
    <property type="match status" value="1"/>
</dbReference>
<comment type="caution">
    <text evidence="3">The sequence shown here is derived from an EMBL/GenBank/DDBJ whole genome shotgun (WGS) entry which is preliminary data.</text>
</comment>
<organism evidence="3 4">
    <name type="scientific">Luteibacter anthropi</name>
    <dbReference type="NCBI Taxonomy" id="564369"/>
    <lineage>
        <taxon>Bacteria</taxon>
        <taxon>Pseudomonadati</taxon>
        <taxon>Pseudomonadota</taxon>
        <taxon>Gammaproteobacteria</taxon>
        <taxon>Lysobacterales</taxon>
        <taxon>Rhodanobacteraceae</taxon>
        <taxon>Luteibacter</taxon>
    </lineage>
</organism>
<evidence type="ECO:0000313" key="4">
    <source>
        <dbReference type="Proteomes" id="UP000490980"/>
    </source>
</evidence>
<dbReference type="Proteomes" id="UP000490980">
    <property type="component" value="Unassembled WGS sequence"/>
</dbReference>
<gene>
    <name evidence="3" type="ORF">HBF25_16300</name>
</gene>
<evidence type="ECO:0000256" key="1">
    <source>
        <dbReference type="SAM" id="SignalP"/>
    </source>
</evidence>
<proteinExistence type="predicted"/>
<sequence length="255" mass="27224">MRKLLLSLTIAALALGGATASVAADASTPPGVHNIVIVPGAFVDGSGWRVVHDILIHKGYTVTVVQPRIESLPDDVDLVLDRLRKQDGPTLLVGHSYGGMVITEAGARDKVKGLVYVSALVPEVGETLSQLLGSMPSPSNDVQPTREGRLYIAQAKFAEDVAGDLTKNRTDFMAISQVPGTTKAFGATTLAAAWHNKPVWAIVSTEDHALSPDLQRWMYKRANARVTEIAGSHVTYISQPEKVAAVIEEAAREAK</sequence>
<keyword evidence="4" id="KW-1185">Reference proteome</keyword>
<keyword evidence="3" id="KW-0378">Hydrolase</keyword>
<accession>A0A7X5UCG1</accession>
<feature type="chain" id="PRO_5031535178" evidence="1">
    <location>
        <begin position="24"/>
        <end position="255"/>
    </location>
</feature>
<dbReference type="Pfam" id="PF12697">
    <property type="entry name" value="Abhydrolase_6"/>
    <property type="match status" value="1"/>
</dbReference>
<dbReference type="InterPro" id="IPR000073">
    <property type="entry name" value="AB_hydrolase_1"/>
</dbReference>
<feature type="signal peptide" evidence="1">
    <location>
        <begin position="1"/>
        <end position="23"/>
    </location>
</feature>